<proteinExistence type="predicted"/>
<feature type="region of interest" description="Disordered" evidence="1">
    <location>
        <begin position="70"/>
        <end position="109"/>
    </location>
</feature>
<evidence type="ECO:0000313" key="2">
    <source>
        <dbReference type="EMBL" id="PKU76610.1"/>
    </source>
</evidence>
<evidence type="ECO:0000256" key="1">
    <source>
        <dbReference type="SAM" id="MobiDB-lite"/>
    </source>
</evidence>
<dbReference type="Proteomes" id="UP000233837">
    <property type="component" value="Unassembled WGS sequence"/>
</dbReference>
<organism evidence="2 3">
    <name type="scientific">Dendrobium catenatum</name>
    <dbReference type="NCBI Taxonomy" id="906689"/>
    <lineage>
        <taxon>Eukaryota</taxon>
        <taxon>Viridiplantae</taxon>
        <taxon>Streptophyta</taxon>
        <taxon>Embryophyta</taxon>
        <taxon>Tracheophyta</taxon>
        <taxon>Spermatophyta</taxon>
        <taxon>Magnoliopsida</taxon>
        <taxon>Liliopsida</taxon>
        <taxon>Asparagales</taxon>
        <taxon>Orchidaceae</taxon>
        <taxon>Epidendroideae</taxon>
        <taxon>Malaxideae</taxon>
        <taxon>Dendrobiinae</taxon>
        <taxon>Dendrobium</taxon>
    </lineage>
</organism>
<reference evidence="2 3" key="2">
    <citation type="journal article" date="2017" name="Nature">
        <title>The Apostasia genome and the evolution of orchids.</title>
        <authorList>
            <person name="Zhang G.Q."/>
            <person name="Liu K.W."/>
            <person name="Li Z."/>
            <person name="Lohaus R."/>
            <person name="Hsiao Y.Y."/>
            <person name="Niu S.C."/>
            <person name="Wang J.Y."/>
            <person name="Lin Y.C."/>
            <person name="Xu Q."/>
            <person name="Chen L.J."/>
            <person name="Yoshida K."/>
            <person name="Fujiwara S."/>
            <person name="Wang Z.W."/>
            <person name="Zhang Y.Q."/>
            <person name="Mitsuda N."/>
            <person name="Wang M."/>
            <person name="Liu G.H."/>
            <person name="Pecoraro L."/>
            <person name="Huang H.X."/>
            <person name="Xiao X.J."/>
            <person name="Lin M."/>
            <person name="Wu X.Y."/>
            <person name="Wu W.L."/>
            <person name="Chen Y.Y."/>
            <person name="Chang S.B."/>
            <person name="Sakamoto S."/>
            <person name="Ohme-Takagi M."/>
            <person name="Yagi M."/>
            <person name="Zeng S.J."/>
            <person name="Shen C.Y."/>
            <person name="Yeh C.M."/>
            <person name="Luo Y.B."/>
            <person name="Tsai W.C."/>
            <person name="Van de Peer Y."/>
            <person name="Liu Z.J."/>
        </authorList>
    </citation>
    <scope>NUCLEOTIDE SEQUENCE [LARGE SCALE GENOMIC DNA]</scope>
    <source>
        <tissue evidence="2">The whole plant</tissue>
    </source>
</reference>
<accession>A0A2I0WLS6</accession>
<gene>
    <name evidence="2" type="ORF">MA16_Dca001215</name>
</gene>
<name>A0A2I0WLS6_9ASPA</name>
<keyword evidence="3" id="KW-1185">Reference proteome</keyword>
<protein>
    <submittedName>
        <fullName evidence="2">Uncharacterized protein</fullName>
    </submittedName>
</protein>
<dbReference type="AlphaFoldDB" id="A0A2I0WLS6"/>
<reference evidence="2 3" key="1">
    <citation type="journal article" date="2016" name="Sci. Rep.">
        <title>The Dendrobium catenatum Lindl. genome sequence provides insights into polysaccharide synthase, floral development and adaptive evolution.</title>
        <authorList>
            <person name="Zhang G.Q."/>
            <person name="Xu Q."/>
            <person name="Bian C."/>
            <person name="Tsai W.C."/>
            <person name="Yeh C.M."/>
            <person name="Liu K.W."/>
            <person name="Yoshida K."/>
            <person name="Zhang L.S."/>
            <person name="Chang S.B."/>
            <person name="Chen F."/>
            <person name="Shi Y."/>
            <person name="Su Y.Y."/>
            <person name="Zhang Y.Q."/>
            <person name="Chen L.J."/>
            <person name="Yin Y."/>
            <person name="Lin M."/>
            <person name="Huang H."/>
            <person name="Deng H."/>
            <person name="Wang Z.W."/>
            <person name="Zhu S.L."/>
            <person name="Zhao X."/>
            <person name="Deng C."/>
            <person name="Niu S.C."/>
            <person name="Huang J."/>
            <person name="Wang M."/>
            <person name="Liu G.H."/>
            <person name="Yang H.J."/>
            <person name="Xiao X.J."/>
            <person name="Hsiao Y.Y."/>
            <person name="Wu W.L."/>
            <person name="Chen Y.Y."/>
            <person name="Mitsuda N."/>
            <person name="Ohme-Takagi M."/>
            <person name="Luo Y.B."/>
            <person name="Van de Peer Y."/>
            <person name="Liu Z.J."/>
        </authorList>
    </citation>
    <scope>NUCLEOTIDE SEQUENCE [LARGE SCALE GENOMIC DNA]</scope>
    <source>
        <tissue evidence="2">The whole plant</tissue>
    </source>
</reference>
<evidence type="ECO:0000313" key="3">
    <source>
        <dbReference type="Proteomes" id="UP000233837"/>
    </source>
</evidence>
<sequence length="109" mass="11563">MPVEVDVSVDNNVVNIPNLNIPTAELSASSTSLLVSPQKSSNDINSPNKFEILSSQTDIDINENMASSSDIVGNALKQPGKGKKQATSEISKKSAKGKQSKKSQSLYIS</sequence>
<dbReference type="EMBL" id="KZ502537">
    <property type="protein sequence ID" value="PKU76610.1"/>
    <property type="molecule type" value="Genomic_DNA"/>
</dbReference>